<feature type="transmembrane region" description="Helical" evidence="5">
    <location>
        <begin position="53"/>
        <end position="73"/>
    </location>
</feature>
<sequence length="149" mass="16229">MVASVATHYLWWILALVLIALEVMLPGYFMLWIGIAAAVTGVLMLILPELSLLSQAIAFVVLAFLSCAAYWYLLRPRLQRDEPGDARLNRRGEQNIGKRYVLSEAIVNGRGKAQVGDGLWLVSGPDLPVGSTVEVVAVDGNTLKVRPVA</sequence>
<evidence type="ECO:0000256" key="5">
    <source>
        <dbReference type="SAM" id="Phobius"/>
    </source>
</evidence>
<gene>
    <name evidence="7" type="ORF">ISS97_13710</name>
</gene>
<organism evidence="7 8">
    <name type="scientific">Dyella koreensis</name>
    <dbReference type="NCBI Taxonomy" id="311235"/>
    <lineage>
        <taxon>Bacteria</taxon>
        <taxon>Pseudomonadati</taxon>
        <taxon>Pseudomonadota</taxon>
        <taxon>Gammaproteobacteria</taxon>
        <taxon>Lysobacterales</taxon>
        <taxon>Rhodanobacteraceae</taxon>
        <taxon>Dyella</taxon>
    </lineage>
</organism>
<feature type="domain" description="NfeD-like C-terminal" evidence="6">
    <location>
        <begin position="93"/>
        <end position="147"/>
    </location>
</feature>
<dbReference type="Gene3D" id="2.40.50.140">
    <property type="entry name" value="Nucleic acid-binding proteins"/>
    <property type="match status" value="1"/>
</dbReference>
<evidence type="ECO:0000256" key="4">
    <source>
        <dbReference type="ARBA" id="ARBA00023136"/>
    </source>
</evidence>
<dbReference type="Pfam" id="PF01957">
    <property type="entry name" value="NfeD"/>
    <property type="match status" value="1"/>
</dbReference>
<comment type="subcellular location">
    <subcellularLocation>
        <location evidence="1">Membrane</location>
        <topology evidence="1">Multi-pass membrane protein</topology>
    </subcellularLocation>
</comment>
<dbReference type="EMBL" id="JADIKD010000011">
    <property type="protein sequence ID" value="MFK2918324.1"/>
    <property type="molecule type" value="Genomic_DNA"/>
</dbReference>
<name>A0ABW8K616_9GAMM</name>
<dbReference type="InterPro" id="IPR012340">
    <property type="entry name" value="NA-bd_OB-fold"/>
</dbReference>
<dbReference type="InterPro" id="IPR002810">
    <property type="entry name" value="NfeD-like_C"/>
</dbReference>
<dbReference type="InterPro" id="IPR052165">
    <property type="entry name" value="Membrane_assoc_protease"/>
</dbReference>
<keyword evidence="8" id="KW-1185">Reference proteome</keyword>
<reference evidence="7 8" key="1">
    <citation type="submission" date="2020-10" db="EMBL/GenBank/DDBJ databases">
        <title>Phylogeny of dyella-like bacteria.</title>
        <authorList>
            <person name="Fu J."/>
        </authorList>
    </citation>
    <scope>NUCLEOTIDE SEQUENCE [LARGE SCALE GENOMIC DNA]</scope>
    <source>
        <strain evidence="7 8">BB4</strain>
    </source>
</reference>
<proteinExistence type="predicted"/>
<dbReference type="PANTHER" id="PTHR33507">
    <property type="entry name" value="INNER MEMBRANE PROTEIN YBBJ"/>
    <property type="match status" value="1"/>
</dbReference>
<dbReference type="RefSeq" id="WP_379985854.1">
    <property type="nucleotide sequence ID" value="NZ_JADIKD010000011.1"/>
</dbReference>
<feature type="transmembrane region" description="Helical" evidence="5">
    <location>
        <begin position="29"/>
        <end position="47"/>
    </location>
</feature>
<evidence type="ECO:0000256" key="2">
    <source>
        <dbReference type="ARBA" id="ARBA00022692"/>
    </source>
</evidence>
<keyword evidence="3 5" id="KW-1133">Transmembrane helix</keyword>
<feature type="transmembrane region" description="Helical" evidence="5">
    <location>
        <begin position="6"/>
        <end position="24"/>
    </location>
</feature>
<evidence type="ECO:0000256" key="3">
    <source>
        <dbReference type="ARBA" id="ARBA00022989"/>
    </source>
</evidence>
<evidence type="ECO:0000259" key="6">
    <source>
        <dbReference type="Pfam" id="PF01957"/>
    </source>
</evidence>
<accession>A0ABW8K616</accession>
<comment type="caution">
    <text evidence="7">The sequence shown here is derived from an EMBL/GenBank/DDBJ whole genome shotgun (WGS) entry which is preliminary data.</text>
</comment>
<keyword evidence="2 5" id="KW-0812">Transmembrane</keyword>
<dbReference type="Proteomes" id="UP001620408">
    <property type="component" value="Unassembled WGS sequence"/>
</dbReference>
<evidence type="ECO:0000313" key="8">
    <source>
        <dbReference type="Proteomes" id="UP001620408"/>
    </source>
</evidence>
<evidence type="ECO:0000256" key="1">
    <source>
        <dbReference type="ARBA" id="ARBA00004141"/>
    </source>
</evidence>
<keyword evidence="4 5" id="KW-0472">Membrane</keyword>
<protein>
    <submittedName>
        <fullName evidence="7">NfeD family protein</fullName>
    </submittedName>
</protein>
<evidence type="ECO:0000313" key="7">
    <source>
        <dbReference type="EMBL" id="MFK2918324.1"/>
    </source>
</evidence>
<dbReference type="PANTHER" id="PTHR33507:SF3">
    <property type="entry name" value="INNER MEMBRANE PROTEIN YBBJ"/>
    <property type="match status" value="1"/>
</dbReference>